<sequence>MSTAHDLSQKVCDSADGLGAISFTTARIIIAITIMNCQAGRRRLLRVKPSFAHRGQISSPLSPFAVSSAPRQSSLCAKSSPASRVTCRYASSSAEARAKPEPQSEVVASRPVTAPLDATSQIPTPINPDIAISSTLNPPASTRPPPLDTPTREPDSSLFPYLLKLGKAYATFYKNGVKAILTNRRLLKEVSHSLNAPPHIKNPDTKVRPTRAAVLLRERTNHDLSRLPLFGLVVLICGEFTPLVVLAFPKMTPYTCRIPKQIEKLRTKAQERRAASQRNLGYVADSAALEKVTSGHIVRSLALGSSIWDKAGIDPPFAATRASNAIKRILQDDVMIRDGGGVDVLEPEEVVLACEDRAMDVRNANVDALRARLADWIQTTTQVEGDDGEAIVRKLFIGPRDKTD</sequence>
<evidence type="ECO:0000256" key="3">
    <source>
        <dbReference type="ARBA" id="ARBA00022792"/>
    </source>
</evidence>
<evidence type="ECO:0000256" key="7">
    <source>
        <dbReference type="PROSITE-ProRule" id="PRU01094"/>
    </source>
</evidence>
<dbReference type="PANTHER" id="PTHR14009:SF6">
    <property type="entry name" value="LETM1 RBD DOMAIN-CONTAINING PROTEIN"/>
    <property type="match status" value="1"/>
</dbReference>
<proteinExistence type="predicted"/>
<dbReference type="AlphaFoldDB" id="A0A9P9WVI8"/>
<comment type="caution">
    <text evidence="11">The sequence shown here is derived from an EMBL/GenBank/DDBJ whole genome shotgun (WGS) entry which is preliminary data.</text>
</comment>
<keyword evidence="3" id="KW-0999">Mitochondrion inner membrane</keyword>
<evidence type="ECO:0000313" key="11">
    <source>
        <dbReference type="EMBL" id="KAI1880092.1"/>
    </source>
</evidence>
<keyword evidence="12" id="KW-1185">Reference proteome</keyword>
<evidence type="ECO:0000313" key="12">
    <source>
        <dbReference type="Proteomes" id="UP000829685"/>
    </source>
</evidence>
<organism evidence="11 12">
    <name type="scientific">Neoarthrinium moseri</name>
    <dbReference type="NCBI Taxonomy" id="1658444"/>
    <lineage>
        <taxon>Eukaryota</taxon>
        <taxon>Fungi</taxon>
        <taxon>Dikarya</taxon>
        <taxon>Ascomycota</taxon>
        <taxon>Pezizomycotina</taxon>
        <taxon>Sordariomycetes</taxon>
        <taxon>Xylariomycetidae</taxon>
        <taxon>Amphisphaeriales</taxon>
        <taxon>Apiosporaceae</taxon>
        <taxon>Neoarthrinium</taxon>
    </lineage>
</organism>
<dbReference type="GO" id="GO:0005743">
    <property type="term" value="C:mitochondrial inner membrane"/>
    <property type="evidence" value="ECO:0007669"/>
    <property type="project" value="UniProtKB-SubCell"/>
</dbReference>
<comment type="subcellular location">
    <subcellularLocation>
        <location evidence="1">Mitochondrion inner membrane</location>
        <topology evidence="1">Single-pass membrane protein</topology>
    </subcellularLocation>
</comment>
<evidence type="ECO:0000256" key="8">
    <source>
        <dbReference type="SAM" id="MobiDB-lite"/>
    </source>
</evidence>
<dbReference type="GO" id="GO:0030003">
    <property type="term" value="P:intracellular monoatomic cation homeostasis"/>
    <property type="evidence" value="ECO:0007669"/>
    <property type="project" value="TreeGrafter"/>
</dbReference>
<feature type="transmembrane region" description="Helical" evidence="9">
    <location>
        <begin position="227"/>
        <end position="248"/>
    </location>
</feature>
<feature type="domain" description="Letm1 RBD" evidence="10">
    <location>
        <begin position="223"/>
        <end position="404"/>
    </location>
</feature>
<dbReference type="InterPro" id="IPR033122">
    <property type="entry name" value="LETM1-like_RBD"/>
</dbReference>
<evidence type="ECO:0000256" key="1">
    <source>
        <dbReference type="ARBA" id="ARBA00004434"/>
    </source>
</evidence>
<keyword evidence="4 9" id="KW-1133">Transmembrane helix</keyword>
<evidence type="ECO:0000256" key="9">
    <source>
        <dbReference type="SAM" id="Phobius"/>
    </source>
</evidence>
<keyword evidence="6 9" id="KW-0472">Membrane</keyword>
<dbReference type="InterPro" id="IPR044202">
    <property type="entry name" value="LETM1/MDM38-like"/>
</dbReference>
<feature type="region of interest" description="Disordered" evidence="8">
    <location>
        <begin position="130"/>
        <end position="153"/>
    </location>
</feature>
<accession>A0A9P9WVI8</accession>
<dbReference type="PANTHER" id="PTHR14009">
    <property type="entry name" value="LEUCINE ZIPPER-EF-HAND CONTAINING TRANSMEMBRANE PROTEIN"/>
    <property type="match status" value="1"/>
</dbReference>
<dbReference type="PROSITE" id="PS51758">
    <property type="entry name" value="LETM1_RBD"/>
    <property type="match status" value="1"/>
</dbReference>
<dbReference type="Pfam" id="PF07766">
    <property type="entry name" value="LETM1_RBD"/>
    <property type="match status" value="1"/>
</dbReference>
<feature type="transmembrane region" description="Helical" evidence="9">
    <location>
        <begin position="20"/>
        <end position="39"/>
    </location>
</feature>
<dbReference type="GO" id="GO:0043022">
    <property type="term" value="F:ribosome binding"/>
    <property type="evidence" value="ECO:0007669"/>
    <property type="project" value="InterPro"/>
</dbReference>
<name>A0A9P9WVI8_9PEZI</name>
<evidence type="ECO:0000256" key="6">
    <source>
        <dbReference type="ARBA" id="ARBA00023136"/>
    </source>
</evidence>
<dbReference type="EMBL" id="JAFIMR010000003">
    <property type="protein sequence ID" value="KAI1880092.1"/>
    <property type="molecule type" value="Genomic_DNA"/>
</dbReference>
<keyword evidence="5 7" id="KW-0496">Mitochondrion</keyword>
<evidence type="ECO:0000256" key="2">
    <source>
        <dbReference type="ARBA" id="ARBA00022692"/>
    </source>
</evidence>
<evidence type="ECO:0000259" key="10">
    <source>
        <dbReference type="PROSITE" id="PS51758"/>
    </source>
</evidence>
<evidence type="ECO:0000256" key="4">
    <source>
        <dbReference type="ARBA" id="ARBA00022989"/>
    </source>
</evidence>
<reference evidence="11" key="1">
    <citation type="submission" date="2021-03" db="EMBL/GenBank/DDBJ databases">
        <title>Revisited historic fungal species revealed as producer of novel bioactive compounds through whole genome sequencing and comparative genomics.</title>
        <authorList>
            <person name="Vignolle G.A."/>
            <person name="Hochenegger N."/>
            <person name="Mach R.L."/>
            <person name="Mach-Aigner A.R."/>
            <person name="Javad Rahimi M."/>
            <person name="Salim K.A."/>
            <person name="Chan C.M."/>
            <person name="Lim L.B.L."/>
            <person name="Cai F."/>
            <person name="Druzhinina I.S."/>
            <person name="U'Ren J.M."/>
            <person name="Derntl C."/>
        </authorList>
    </citation>
    <scope>NUCLEOTIDE SEQUENCE</scope>
    <source>
        <strain evidence="11">TUCIM 5799</strain>
    </source>
</reference>
<evidence type="ECO:0000256" key="5">
    <source>
        <dbReference type="ARBA" id="ARBA00023128"/>
    </source>
</evidence>
<keyword evidence="2 9" id="KW-0812">Transmembrane</keyword>
<protein>
    <recommendedName>
        <fullName evidence="10">Letm1 RBD domain-containing protein</fullName>
    </recommendedName>
</protein>
<dbReference type="Proteomes" id="UP000829685">
    <property type="component" value="Unassembled WGS sequence"/>
</dbReference>
<gene>
    <name evidence="11" type="ORF">JX265_001713</name>
</gene>